<reference evidence="2" key="1">
    <citation type="submission" date="2016-10" db="EMBL/GenBank/DDBJ databases">
        <authorList>
            <person name="Varghese N."/>
            <person name="Submissions S."/>
        </authorList>
    </citation>
    <scope>NUCLEOTIDE SEQUENCE [LARGE SCALE GENOMIC DNA]</scope>
    <source>
        <strain evidence="2">DSM 11578</strain>
    </source>
</reference>
<keyword evidence="1" id="KW-0808">Transferase</keyword>
<dbReference type="OrthoDB" id="86584at2"/>
<dbReference type="EMBL" id="FOSH01000004">
    <property type="protein sequence ID" value="SFK07157.1"/>
    <property type="molecule type" value="Genomic_DNA"/>
</dbReference>
<evidence type="ECO:0000313" key="1">
    <source>
        <dbReference type="EMBL" id="SFK07157.1"/>
    </source>
</evidence>
<proteinExistence type="predicted"/>
<evidence type="ECO:0000313" key="2">
    <source>
        <dbReference type="Proteomes" id="UP000198924"/>
    </source>
</evidence>
<dbReference type="STRING" id="45496.SAMN04488079_104226"/>
<keyword evidence="1" id="KW-0489">Methyltransferase</keyword>
<accession>A0A1I3WJX3</accession>
<dbReference type="GO" id="GO:0032259">
    <property type="term" value="P:methylation"/>
    <property type="evidence" value="ECO:0007669"/>
    <property type="project" value="UniProtKB-KW"/>
</dbReference>
<name>A0A1I3WJX3_9GAMM</name>
<dbReference type="GO" id="GO:0008168">
    <property type="term" value="F:methyltransferase activity"/>
    <property type="evidence" value="ECO:0007669"/>
    <property type="project" value="UniProtKB-KW"/>
</dbReference>
<dbReference type="RefSeq" id="WP_091712062.1">
    <property type="nucleotide sequence ID" value="NZ_FOSH01000004.1"/>
</dbReference>
<protein>
    <submittedName>
        <fullName evidence="1">Lysine-N-methylase</fullName>
    </submittedName>
</protein>
<organism evidence="1 2">
    <name type="scientific">Methylophaga sulfidovorans</name>
    <dbReference type="NCBI Taxonomy" id="45496"/>
    <lineage>
        <taxon>Bacteria</taxon>
        <taxon>Pseudomonadati</taxon>
        <taxon>Pseudomonadota</taxon>
        <taxon>Gammaproteobacteria</taxon>
        <taxon>Thiotrichales</taxon>
        <taxon>Piscirickettsiaceae</taxon>
        <taxon>Methylophaga</taxon>
    </lineage>
</organism>
<gene>
    <name evidence="1" type="ORF">SAMN04488079_104226</name>
</gene>
<sequence>MKVLDYYDKFECIGSDCEDTCCSGWQVSIDKKTYRKYKTISDQKIRKEVLTNIGRDRNKVTGADYKIKLHDDGSCPFLNEDKLCNIYKKCGESYLSDTCTVFPRRPMNIFNQSESALSLACPEVTRLAILPESPVQLVDIDKASVHNERLQSIELKIGAHLPADAQETYEAIRTVSFHIIQMRQISLDERLFVLGFFLDKLNGASKTNSYIMMNQIIVEFIEALEYPDELLMPYRQFSSNPRLKVEYSLTMLLTDYPRAANPRLAECLDWLNQGLDINYDEFEIDKILEKYQNADEKFYQDFLQERGYFLENYLISHLFHSDFPVSGQYGLFDSYLRLITCFTNIQTTLIGIASYHQNIDTTHVLQLIQSYERFISHNTKYLPSLLKKLEDLKFNSLGAMMLLLKP</sequence>
<keyword evidence="2" id="KW-1185">Reference proteome</keyword>
<dbReference type="AlphaFoldDB" id="A0A1I3WJX3"/>
<dbReference type="NCBIfam" id="NF038110">
    <property type="entry name" value="Lys_methyl_FliB"/>
    <property type="match status" value="1"/>
</dbReference>
<dbReference type="Proteomes" id="UP000198924">
    <property type="component" value="Unassembled WGS sequence"/>
</dbReference>